<feature type="domain" description="Tail spike" evidence="1">
    <location>
        <begin position="108"/>
        <end position="391"/>
    </location>
</feature>
<dbReference type="Proteomes" id="UP001595843">
    <property type="component" value="Unassembled WGS sequence"/>
</dbReference>
<organism evidence="2 3">
    <name type="scientific">Salinithrix halophila</name>
    <dbReference type="NCBI Taxonomy" id="1485204"/>
    <lineage>
        <taxon>Bacteria</taxon>
        <taxon>Bacillati</taxon>
        <taxon>Bacillota</taxon>
        <taxon>Bacilli</taxon>
        <taxon>Bacillales</taxon>
        <taxon>Thermoactinomycetaceae</taxon>
        <taxon>Salinithrix</taxon>
    </lineage>
</organism>
<evidence type="ECO:0000313" key="2">
    <source>
        <dbReference type="EMBL" id="MFC4075216.1"/>
    </source>
</evidence>
<dbReference type="InterPro" id="IPR010572">
    <property type="entry name" value="Tail_dom"/>
</dbReference>
<comment type="caution">
    <text evidence="2">The sequence shown here is derived from an EMBL/GenBank/DDBJ whole genome shotgun (WGS) entry which is preliminary data.</text>
</comment>
<protein>
    <submittedName>
        <fullName evidence="2">Phage tail spike protein</fullName>
    </submittedName>
</protein>
<name>A0ABV8J8J4_9BACL</name>
<evidence type="ECO:0000259" key="1">
    <source>
        <dbReference type="Pfam" id="PF06605"/>
    </source>
</evidence>
<sequence length="784" mass="87840">MAMIWIFGIDERLRTTLTKGENEIVDERAGIYYDGWEDEEINGTHSLTFSVPADRPDSAHVIEGNLAMIEDRTGAYRLFEIVSLDEYHDEEGTLYKEAYCEDQGISELNDEAVIDVRPFSTTARNALERVLNGSRWRAGTVTVTKIAGMNGYYENTIKALASLQENFGGEYRFRVTFNETTGEITGRFVDLFDHRGTNRGKRFEWGKDIVSSQRTVSIDELKTRVYPRGRGEETGSGGFGRRTTIADVGWSKANGDPADKPLGQEWIGDEEARQRWGRPKDGVPGWSSGFPVWEDINDPNELIQLGWEYLQKVKNPRVTFGFKVADLSLIGEEYSHEFSNLGDTVVIIDDHFDPPVEVQARVIRLKRCLNDPTKTEVTCGNYYQEFSQVIRNIDQEIKKKVGVGDSVSLLDQTMLNLQDQFRSTLGFEYATPLLGRMWTNRPIEEKPDSVVQIKGGMIAISNEWDDVNDEPRFRFFANGNGITADEIRTGTLNADLVNVETYSGENSRLARIWNGAFYSYYDDSLSVVAGGYIVAFYDNGLYTPNPDYSYTGSISLAWYARSDDEPGDQSNRGIAIATEKDFVTIGHNKASEGGVRKLTSNLIFDYHAYSTGIYGPSKPSAETFSDLIIIDSRRRLDEENGSANGPRIRLMSGIKNSNKRVGDIEMIIGDGELTSESANFTIYKNLAMDSWEQVFRIQGRDDTAFLGPDGARLDWSPNSTDTNSAIRFGCDPYTYMYIGSTGRFHWRVWDGSGSNLVMTLESSGSGASLKVKDSSGTFRPVSLS</sequence>
<gene>
    <name evidence="2" type="ORF">ACFOUO_00055</name>
</gene>
<accession>A0ABV8J8J4</accession>
<dbReference type="Pfam" id="PF06605">
    <property type="entry name" value="Prophage_tail"/>
    <property type="match status" value="1"/>
</dbReference>
<reference evidence="3" key="1">
    <citation type="journal article" date="2019" name="Int. J. Syst. Evol. Microbiol.">
        <title>The Global Catalogue of Microorganisms (GCM) 10K type strain sequencing project: providing services to taxonomists for standard genome sequencing and annotation.</title>
        <authorList>
            <consortium name="The Broad Institute Genomics Platform"/>
            <consortium name="The Broad Institute Genome Sequencing Center for Infectious Disease"/>
            <person name="Wu L."/>
            <person name="Ma J."/>
        </authorList>
    </citation>
    <scope>NUCLEOTIDE SEQUENCE [LARGE SCALE GENOMIC DNA]</scope>
    <source>
        <strain evidence="3">IBRC-M 10813</strain>
    </source>
</reference>
<proteinExistence type="predicted"/>
<dbReference type="InterPro" id="IPR007119">
    <property type="entry name" value="Phage_tail_spike_N"/>
</dbReference>
<dbReference type="NCBIfam" id="TIGR01665">
    <property type="entry name" value="put_anti_recept"/>
    <property type="match status" value="1"/>
</dbReference>
<evidence type="ECO:0000313" key="3">
    <source>
        <dbReference type="Proteomes" id="UP001595843"/>
    </source>
</evidence>
<keyword evidence="3" id="KW-1185">Reference proteome</keyword>
<dbReference type="EMBL" id="JBHSAP010000001">
    <property type="protein sequence ID" value="MFC4075216.1"/>
    <property type="molecule type" value="Genomic_DNA"/>
</dbReference>